<dbReference type="SUPFAM" id="SSF52777">
    <property type="entry name" value="CoA-dependent acyltransferases"/>
    <property type="match status" value="1"/>
</dbReference>
<evidence type="ECO:0000256" key="2">
    <source>
        <dbReference type="ARBA" id="ARBA00004389"/>
    </source>
</evidence>
<dbReference type="AlphaFoldDB" id="A0A438JLK5"/>
<dbReference type="InterPro" id="IPR045034">
    <property type="entry name" value="O-acyltransferase_WSD1-like"/>
</dbReference>
<evidence type="ECO:0000256" key="9">
    <source>
        <dbReference type="ARBA" id="ARBA00022989"/>
    </source>
</evidence>
<dbReference type="GO" id="GO:0005789">
    <property type="term" value="C:endoplasmic reticulum membrane"/>
    <property type="evidence" value="ECO:0007669"/>
    <property type="project" value="UniProtKB-SubCell"/>
</dbReference>
<feature type="domain" description="O-acyltransferase WSD1 C-terminal" evidence="17">
    <location>
        <begin position="371"/>
        <end position="515"/>
    </location>
</feature>
<protein>
    <submittedName>
        <fullName evidence="18">O-acyltransferase WSD1</fullName>
    </submittedName>
</protein>
<evidence type="ECO:0000259" key="17">
    <source>
        <dbReference type="Pfam" id="PF06974"/>
    </source>
</evidence>
<keyword evidence="11 18" id="KW-0012">Acyltransferase</keyword>
<comment type="caution">
    <text evidence="18">The sequence shown here is derived from an EMBL/GenBank/DDBJ whole genome shotgun (WGS) entry which is preliminary data.</text>
</comment>
<keyword evidence="15" id="KW-0732">Signal</keyword>
<dbReference type="GO" id="GO:0004144">
    <property type="term" value="F:diacylglycerol O-acyltransferase activity"/>
    <property type="evidence" value="ECO:0007669"/>
    <property type="project" value="UniProtKB-EC"/>
</dbReference>
<evidence type="ECO:0000259" key="16">
    <source>
        <dbReference type="Pfam" id="PF03007"/>
    </source>
</evidence>
<evidence type="ECO:0000313" key="18">
    <source>
        <dbReference type="EMBL" id="RVX09840.1"/>
    </source>
</evidence>
<dbReference type="Pfam" id="PF03007">
    <property type="entry name" value="WS_DGAT_cat"/>
    <property type="match status" value="1"/>
</dbReference>
<reference evidence="18 19" key="1">
    <citation type="journal article" date="2018" name="PLoS Genet.">
        <title>Population sequencing reveals clonal diversity and ancestral inbreeding in the grapevine cultivar Chardonnay.</title>
        <authorList>
            <person name="Roach M.J."/>
            <person name="Johnson D.L."/>
            <person name="Bohlmann J."/>
            <person name="van Vuuren H.J."/>
            <person name="Jones S.J."/>
            <person name="Pretorius I.S."/>
            <person name="Schmidt S.A."/>
            <person name="Borneman A.R."/>
        </authorList>
    </citation>
    <scope>NUCLEOTIDE SEQUENCE [LARGE SCALE GENOMIC DNA]</scope>
    <source>
        <strain evidence="19">cv. Chardonnay</strain>
        <tissue evidence="18">Leaf</tissue>
    </source>
</reference>
<feature type="signal peptide" evidence="15">
    <location>
        <begin position="1"/>
        <end position="23"/>
    </location>
</feature>
<dbReference type="GO" id="GO:0047196">
    <property type="term" value="F:long-chain-alcohol O-fatty-acyltransferase activity"/>
    <property type="evidence" value="ECO:0007669"/>
    <property type="project" value="UniProtKB-EC"/>
</dbReference>
<keyword evidence="9" id="KW-1133">Transmembrane helix</keyword>
<dbReference type="InterPro" id="IPR023213">
    <property type="entry name" value="CAT-like_dom_sf"/>
</dbReference>
<evidence type="ECO:0000256" key="1">
    <source>
        <dbReference type="ARBA" id="ARBA00004162"/>
    </source>
</evidence>
<dbReference type="GO" id="GO:0019432">
    <property type="term" value="P:triglyceride biosynthetic process"/>
    <property type="evidence" value="ECO:0007669"/>
    <property type="project" value="UniProtKB-UniPathway"/>
</dbReference>
<evidence type="ECO:0000256" key="10">
    <source>
        <dbReference type="ARBA" id="ARBA00023136"/>
    </source>
</evidence>
<feature type="chain" id="PRO_5019073994" evidence="15">
    <location>
        <begin position="24"/>
        <end position="609"/>
    </location>
</feature>
<feature type="domain" description="O-acyltransferase WSD1-like N-terminal" evidence="16">
    <location>
        <begin position="101"/>
        <end position="304"/>
    </location>
</feature>
<dbReference type="GO" id="GO:0005886">
    <property type="term" value="C:plasma membrane"/>
    <property type="evidence" value="ECO:0007669"/>
    <property type="project" value="UniProtKB-SubCell"/>
</dbReference>
<evidence type="ECO:0000256" key="11">
    <source>
        <dbReference type="ARBA" id="ARBA00023315"/>
    </source>
</evidence>
<name>A0A438JLK5_VITVI</name>
<evidence type="ECO:0000256" key="3">
    <source>
        <dbReference type="ARBA" id="ARBA00004771"/>
    </source>
</evidence>
<dbReference type="UniPathway" id="UPA00282"/>
<evidence type="ECO:0000256" key="14">
    <source>
        <dbReference type="ARBA" id="ARBA00048109"/>
    </source>
</evidence>
<feature type="domain" description="O-acyltransferase WSD1 C-terminal" evidence="17">
    <location>
        <begin position="553"/>
        <end position="594"/>
    </location>
</feature>
<dbReference type="Gene3D" id="3.30.559.10">
    <property type="entry name" value="Chloramphenicol acetyltransferase-like domain"/>
    <property type="match status" value="1"/>
</dbReference>
<proteinExistence type="inferred from homology"/>
<keyword evidence="8" id="KW-0256">Endoplasmic reticulum</keyword>
<comment type="catalytic activity">
    <reaction evidence="13">
        <text>a long chain fatty alcohol + a fatty acyl-CoA = a long-chain alcohol wax ester + CoA</text>
        <dbReference type="Rhea" id="RHEA:38443"/>
        <dbReference type="ChEBI" id="CHEBI:17135"/>
        <dbReference type="ChEBI" id="CHEBI:57287"/>
        <dbReference type="ChEBI" id="CHEBI:77636"/>
        <dbReference type="ChEBI" id="CHEBI:235323"/>
        <dbReference type="EC" id="2.3.1.75"/>
    </reaction>
</comment>
<dbReference type="PANTHER" id="PTHR31650:SF38">
    <property type="entry name" value="O-ACYLTRANSFERASE WSD1-LIKE"/>
    <property type="match status" value="1"/>
</dbReference>
<dbReference type="InterPro" id="IPR009721">
    <property type="entry name" value="O-acyltransferase_WSD1_C"/>
</dbReference>
<keyword evidence="10" id="KW-0472">Membrane</keyword>
<dbReference type="Pfam" id="PF06974">
    <property type="entry name" value="WS_DGAT_C"/>
    <property type="match status" value="2"/>
</dbReference>
<organism evidence="18 19">
    <name type="scientific">Vitis vinifera</name>
    <name type="common">Grape</name>
    <dbReference type="NCBI Taxonomy" id="29760"/>
    <lineage>
        <taxon>Eukaryota</taxon>
        <taxon>Viridiplantae</taxon>
        <taxon>Streptophyta</taxon>
        <taxon>Embryophyta</taxon>
        <taxon>Tracheophyta</taxon>
        <taxon>Spermatophyta</taxon>
        <taxon>Magnoliopsida</taxon>
        <taxon>eudicotyledons</taxon>
        <taxon>Gunneridae</taxon>
        <taxon>Pentapetalae</taxon>
        <taxon>rosids</taxon>
        <taxon>Vitales</taxon>
        <taxon>Vitaceae</taxon>
        <taxon>Viteae</taxon>
        <taxon>Vitis</taxon>
    </lineage>
</organism>
<evidence type="ECO:0000313" key="19">
    <source>
        <dbReference type="Proteomes" id="UP000288805"/>
    </source>
</evidence>
<gene>
    <name evidence="18" type="primary">WSD1_12</name>
    <name evidence="18" type="ORF">CK203_013107</name>
</gene>
<evidence type="ECO:0000256" key="5">
    <source>
        <dbReference type="ARBA" id="ARBA00022475"/>
    </source>
</evidence>
<evidence type="ECO:0000256" key="4">
    <source>
        <dbReference type="ARBA" id="ARBA00005189"/>
    </source>
</evidence>
<accession>A0A438JLK5</accession>
<evidence type="ECO:0000256" key="12">
    <source>
        <dbReference type="ARBA" id="ARBA00024360"/>
    </source>
</evidence>
<dbReference type="PANTHER" id="PTHR31650">
    <property type="entry name" value="O-ACYLTRANSFERASE (WSD1-LIKE) FAMILY PROTEIN"/>
    <property type="match status" value="1"/>
</dbReference>
<evidence type="ECO:0000256" key="7">
    <source>
        <dbReference type="ARBA" id="ARBA00022692"/>
    </source>
</evidence>
<sequence length="609" mass="68475">MVEARHLSISILLLFFILKSASTMETLEGLKHALKPIRIVPKEGDEKGMVVKRHDQEDHQPLSPMACLFHEPDCNLYVIAMIGSKTRIDPDVVKANLVHSLLKHPRFFSLQVMEEEKGGEMKWVPTKVNLEKHVIVPDMCSDMETSSDKYVEDYICNLTKTTLDFSKPLWDLHLLNVKTSDAEAVAVFRIHHSLGDGTSLMSLLLACTRKASDPTALPSVPMMKKPKSSAGSGKWWKAFRLVWNTIIDVLMVIATVLFLKDRDTPLRGPPNVGSTGRRIIHRTISLEDVVMIKNAMSTTVNDVMVGITQAGLSRYLNRRYAEGKKNKGATEKKNNLPKNLSIRATHFINIRPSAGIHTLAEMMEKGSEAKWGNWIGYVLLPLSIALRDNPLDYIQKAKEAMDRKKASLEALYIHSMAKSIPNLFGTKTGSVLCLKVPSRTTIWFSNVVGPQEEIAFFGHPIAYIAPSCFGQPNALMIHVVSYVDKMNIILSVDESTVPDPHQLFDDLEESFNLIKNALAEMMEKESKVKGGNWTGSMFLPFAIVLYDDPLNYGFMIDFQSYINKMTFVLSVDEEIISDPHRLCDDLEKSFKFIKDVVIARGFVHKISIK</sequence>
<dbReference type="EMBL" id="QGNW01000036">
    <property type="protein sequence ID" value="RVX09840.1"/>
    <property type="molecule type" value="Genomic_DNA"/>
</dbReference>
<keyword evidence="6 18" id="KW-0808">Transferase</keyword>
<comment type="pathway">
    <text evidence="3">Glycerolipid metabolism; triacylglycerol biosynthesis.</text>
</comment>
<keyword evidence="5" id="KW-1003">Cell membrane</keyword>
<comment type="subcellular location">
    <subcellularLocation>
        <location evidence="1">Cell membrane</location>
        <topology evidence="1">Single-pass membrane protein</topology>
    </subcellularLocation>
    <subcellularLocation>
        <location evidence="2">Endoplasmic reticulum membrane</location>
        <topology evidence="2">Single-pass membrane protein</topology>
    </subcellularLocation>
</comment>
<dbReference type="InterPro" id="IPR004255">
    <property type="entry name" value="O-acyltransferase_WSD1_N"/>
</dbReference>
<comment type="similarity">
    <text evidence="12">In the N-terminal section; belongs to the long-chain O-acyltransferase family.</text>
</comment>
<evidence type="ECO:0000256" key="6">
    <source>
        <dbReference type="ARBA" id="ARBA00022679"/>
    </source>
</evidence>
<dbReference type="Proteomes" id="UP000288805">
    <property type="component" value="Unassembled WGS sequence"/>
</dbReference>
<evidence type="ECO:0000256" key="8">
    <source>
        <dbReference type="ARBA" id="ARBA00022824"/>
    </source>
</evidence>
<comment type="catalytic activity">
    <reaction evidence="14">
        <text>an acyl-CoA + a 1,2-diacyl-sn-glycerol = a triacyl-sn-glycerol + CoA</text>
        <dbReference type="Rhea" id="RHEA:10868"/>
        <dbReference type="ChEBI" id="CHEBI:17815"/>
        <dbReference type="ChEBI" id="CHEBI:57287"/>
        <dbReference type="ChEBI" id="CHEBI:58342"/>
        <dbReference type="ChEBI" id="CHEBI:64615"/>
        <dbReference type="EC" id="2.3.1.20"/>
    </reaction>
</comment>
<comment type="pathway">
    <text evidence="4">Lipid metabolism.</text>
</comment>
<keyword evidence="7" id="KW-0812">Transmembrane</keyword>
<evidence type="ECO:0000256" key="15">
    <source>
        <dbReference type="SAM" id="SignalP"/>
    </source>
</evidence>
<evidence type="ECO:0000256" key="13">
    <source>
        <dbReference type="ARBA" id="ARBA00047604"/>
    </source>
</evidence>
<dbReference type="FunFam" id="3.30.559.10:FF:000033">
    <property type="entry name" value="O-acyltransferase (WSD1-like) family protein"/>
    <property type="match status" value="1"/>
</dbReference>